<dbReference type="InterPro" id="IPR002081">
    <property type="entry name" value="Cryptochrome/DNA_photolyase_1"/>
</dbReference>
<keyword evidence="12" id="KW-0456">Lyase</keyword>
<feature type="binding site" evidence="8">
    <location>
        <begin position="242"/>
        <end position="246"/>
    </location>
    <ligand>
        <name>FAD</name>
        <dbReference type="ChEBI" id="CHEBI:57692"/>
    </ligand>
</feature>
<dbReference type="InterPro" id="IPR006050">
    <property type="entry name" value="DNA_photolyase_N"/>
</dbReference>
<dbReference type="InterPro" id="IPR005101">
    <property type="entry name" value="Cryptochr/Photolyase_FAD-bd"/>
</dbReference>
<feature type="binding site" evidence="8">
    <location>
        <position position="230"/>
    </location>
    <ligand>
        <name>FAD</name>
        <dbReference type="ChEBI" id="CHEBI:57692"/>
    </ligand>
</feature>
<dbReference type="GO" id="GO:0009416">
    <property type="term" value="P:response to light stimulus"/>
    <property type="evidence" value="ECO:0007669"/>
    <property type="project" value="TreeGrafter"/>
</dbReference>
<dbReference type="PANTHER" id="PTHR11455:SF9">
    <property type="entry name" value="CRYPTOCHROME CIRCADIAN CLOCK 5 ISOFORM X1"/>
    <property type="match status" value="1"/>
</dbReference>
<dbReference type="Gene3D" id="3.40.50.620">
    <property type="entry name" value="HUPs"/>
    <property type="match status" value="1"/>
</dbReference>
<comment type="similarity">
    <text evidence="10">Belongs to the DNA photolyase family.</text>
</comment>
<dbReference type="SUPFAM" id="SSF52425">
    <property type="entry name" value="Cryptochrome/photolyase, N-terminal domain"/>
    <property type="match status" value="1"/>
</dbReference>
<dbReference type="PROSITE" id="PS51645">
    <property type="entry name" value="PHR_CRY_ALPHA_BETA"/>
    <property type="match status" value="1"/>
</dbReference>
<dbReference type="GO" id="GO:0000719">
    <property type="term" value="P:photoreactive repair"/>
    <property type="evidence" value="ECO:0007669"/>
    <property type="project" value="UniProtKB-ARBA"/>
</dbReference>
<feature type="binding site" evidence="8">
    <location>
        <position position="274"/>
    </location>
    <ligand>
        <name>FAD</name>
        <dbReference type="ChEBI" id="CHEBI:57692"/>
    </ligand>
</feature>
<protein>
    <recommendedName>
        <fullName evidence="3">Deoxyribodipyrimidine photo-lyase</fullName>
        <ecNumber evidence="2">4.1.99.3</ecNumber>
    </recommendedName>
</protein>
<dbReference type="InterPro" id="IPR018394">
    <property type="entry name" value="DNA_photolyase_1_CS_C"/>
</dbReference>
<dbReference type="Proteomes" id="UP000198588">
    <property type="component" value="Unassembled WGS sequence"/>
</dbReference>
<feature type="site" description="Electron transfer via tryptophanyl radical" evidence="9">
    <location>
        <position position="308"/>
    </location>
</feature>
<evidence type="ECO:0000256" key="8">
    <source>
        <dbReference type="PIRSR" id="PIRSR602081-1"/>
    </source>
</evidence>
<dbReference type="GO" id="GO:0003904">
    <property type="term" value="F:deoxyribodipyrimidine photo-lyase activity"/>
    <property type="evidence" value="ECO:0007669"/>
    <property type="project" value="UniProtKB-EC"/>
</dbReference>
<accession>A0A1G5ZT16</accession>
<evidence type="ECO:0000313" key="12">
    <source>
        <dbReference type="EMBL" id="SDA97795.1"/>
    </source>
</evidence>
<dbReference type="FunFam" id="1.10.579.10:FF:000003">
    <property type="entry name" value="Deoxyribodipyrimidine photo-lyase"/>
    <property type="match status" value="1"/>
</dbReference>
<dbReference type="OrthoDB" id="9772484at2"/>
<dbReference type="Gene3D" id="1.25.40.80">
    <property type="match status" value="1"/>
</dbReference>
<dbReference type="InterPro" id="IPR036155">
    <property type="entry name" value="Crypto/Photolyase_N_sf"/>
</dbReference>
<evidence type="ECO:0000256" key="7">
    <source>
        <dbReference type="ARBA" id="ARBA00033999"/>
    </source>
</evidence>
<feature type="binding site" evidence="8">
    <location>
        <begin position="374"/>
        <end position="376"/>
    </location>
    <ligand>
        <name>FAD</name>
        <dbReference type="ChEBI" id="CHEBI:57692"/>
    </ligand>
</feature>
<comment type="catalytic activity">
    <reaction evidence="7">
        <text>cyclobutadipyrimidine (in DNA) = 2 pyrimidine residues (in DNA).</text>
        <dbReference type="EC" id="4.1.99.3"/>
    </reaction>
</comment>
<dbReference type="PROSITE" id="PS00691">
    <property type="entry name" value="DNA_PHOTOLYASES_1_2"/>
    <property type="match status" value="1"/>
</dbReference>
<dbReference type="STRING" id="1165689.SAMN02927914_05978"/>
<dbReference type="EC" id="4.1.99.3" evidence="2"/>
<comment type="cofactor">
    <cofactor evidence="8">
        <name>FAD</name>
        <dbReference type="ChEBI" id="CHEBI:57692"/>
    </cofactor>
    <text evidence="8">Binds 1 FAD per subunit.</text>
</comment>
<keyword evidence="5 8" id="KW-0274">FAD</keyword>
<dbReference type="AlphaFoldDB" id="A0A1G5ZT16"/>
<evidence type="ECO:0000256" key="9">
    <source>
        <dbReference type="PIRSR" id="PIRSR602081-2"/>
    </source>
</evidence>
<dbReference type="InterPro" id="IPR014729">
    <property type="entry name" value="Rossmann-like_a/b/a_fold"/>
</dbReference>
<evidence type="ECO:0000256" key="6">
    <source>
        <dbReference type="ARBA" id="ARBA00022991"/>
    </source>
</evidence>
<evidence type="ECO:0000259" key="11">
    <source>
        <dbReference type="PROSITE" id="PS51645"/>
    </source>
</evidence>
<feature type="domain" description="Photolyase/cryptochrome alpha/beta" evidence="11">
    <location>
        <begin position="8"/>
        <end position="136"/>
    </location>
</feature>
<evidence type="ECO:0000256" key="10">
    <source>
        <dbReference type="RuleBase" id="RU004182"/>
    </source>
</evidence>
<evidence type="ECO:0000256" key="1">
    <source>
        <dbReference type="ARBA" id="ARBA00001932"/>
    </source>
</evidence>
<proteinExistence type="inferred from homology"/>
<dbReference type="PRINTS" id="PR00147">
    <property type="entry name" value="DNAPHOTLYASE"/>
</dbReference>
<name>A0A1G5ZT16_9HYPH</name>
<evidence type="ECO:0000256" key="4">
    <source>
        <dbReference type="ARBA" id="ARBA00022630"/>
    </source>
</evidence>
<dbReference type="Gene3D" id="1.10.579.10">
    <property type="entry name" value="DNA Cyclobutane Dipyrimidine Photolyase, subunit A, domain 3"/>
    <property type="match status" value="1"/>
</dbReference>
<keyword evidence="4 8" id="KW-0285">Flavoprotein</keyword>
<reference evidence="12 13" key="1">
    <citation type="submission" date="2016-10" db="EMBL/GenBank/DDBJ databases">
        <authorList>
            <person name="de Groot N.N."/>
        </authorList>
    </citation>
    <scope>NUCLEOTIDE SEQUENCE [LARGE SCALE GENOMIC DNA]</scope>
    <source>
        <strain evidence="12 13">CGMCC 1.12097</strain>
    </source>
</reference>
<feature type="site" description="Electron transfer via tryptophanyl radical" evidence="9">
    <location>
        <position position="361"/>
    </location>
</feature>
<evidence type="ECO:0000256" key="5">
    <source>
        <dbReference type="ARBA" id="ARBA00022827"/>
    </source>
</evidence>
<gene>
    <name evidence="12" type="ORF">SAMN02927914_05978</name>
</gene>
<dbReference type="Pfam" id="PF03441">
    <property type="entry name" value="FAD_binding_7"/>
    <property type="match status" value="1"/>
</dbReference>
<evidence type="ECO:0000256" key="2">
    <source>
        <dbReference type="ARBA" id="ARBA00013149"/>
    </source>
</evidence>
<keyword evidence="6 10" id="KW-0157">Chromophore</keyword>
<dbReference type="InterPro" id="IPR036134">
    <property type="entry name" value="Crypto/Photolyase_FAD-like_sf"/>
</dbReference>
<dbReference type="EMBL" id="FMXM01000027">
    <property type="protein sequence ID" value="SDA97795.1"/>
    <property type="molecule type" value="Genomic_DNA"/>
</dbReference>
<dbReference type="RefSeq" id="WP_091585736.1">
    <property type="nucleotide sequence ID" value="NZ_FMXM01000027.1"/>
</dbReference>
<evidence type="ECO:0000256" key="3">
    <source>
        <dbReference type="ARBA" id="ARBA00014046"/>
    </source>
</evidence>
<dbReference type="Pfam" id="PF00875">
    <property type="entry name" value="DNA_photolyase"/>
    <property type="match status" value="1"/>
</dbReference>
<dbReference type="PROSITE" id="PS00394">
    <property type="entry name" value="DNA_PHOTOLYASES_1_1"/>
    <property type="match status" value="1"/>
</dbReference>
<dbReference type="SUPFAM" id="SSF48173">
    <property type="entry name" value="Cryptochrome/photolyase FAD-binding domain"/>
    <property type="match status" value="1"/>
</dbReference>
<comment type="cofactor">
    <cofactor evidence="1">
        <name>(6R)-5,10-methylene-5,6,7,8-tetrahydrofolate</name>
        <dbReference type="ChEBI" id="CHEBI:15636"/>
    </cofactor>
</comment>
<dbReference type="PANTHER" id="PTHR11455">
    <property type="entry name" value="CRYPTOCHROME"/>
    <property type="match status" value="1"/>
</dbReference>
<feature type="site" description="Electron transfer via tryptophanyl radical" evidence="9">
    <location>
        <position position="384"/>
    </location>
</feature>
<evidence type="ECO:0000313" key="13">
    <source>
        <dbReference type="Proteomes" id="UP000198588"/>
    </source>
</evidence>
<sequence>MNGRSGSAPTIVLFRRDLRVGDNAALAAAVDLGSVLALYILDEENENVRPMGAASRWWLHHSLDALGQKLHASGARLIFTRGRTRDVVARAIAASGAKRVHWNRRYEPAEAAVDAALKTDLREAGLVVQSFDGALLHEPSLLKTGSGGYYKVYTPFWKALNGGVDRRDPIDAPRSIKGWNGKFDSLSLDDLALLPKKPDWAGGLAGRWTPGEDGARQRLQAFEKEDLPDYEHQRDMPALQGTSRLSPHLAFGEITPFQIFAALHQSHEAGAAKFRKEVAWREFSYHLLFHNRDLRERSFRPEFEVFSWRHDARALEAWQDGRTGYPIVDAGMRELWQTGWMHNRVRMIAASFLIKDLMLDWRDGEKWFWDTLVDADPANNPASWQWVAGSGADAAPYFRIFNPVLQGEKFDPHGDYVRRYVPEIAALPDRYLHRPWDAPKALLEEKQIELGRDYPKPIVDHGAARDRALAAYHSVRGKADTNENREPS</sequence>
<organism evidence="12 13">
    <name type="scientific">Mesorhizobium qingshengii</name>
    <dbReference type="NCBI Taxonomy" id="1165689"/>
    <lineage>
        <taxon>Bacteria</taxon>
        <taxon>Pseudomonadati</taxon>
        <taxon>Pseudomonadota</taxon>
        <taxon>Alphaproteobacteria</taxon>
        <taxon>Hyphomicrobiales</taxon>
        <taxon>Phyllobacteriaceae</taxon>
        <taxon>Mesorhizobium</taxon>
    </lineage>
</organism>
<dbReference type="GO" id="GO:0071949">
    <property type="term" value="F:FAD binding"/>
    <property type="evidence" value="ECO:0007669"/>
    <property type="project" value="TreeGrafter"/>
</dbReference>
<dbReference type="GO" id="GO:0003677">
    <property type="term" value="F:DNA binding"/>
    <property type="evidence" value="ECO:0007669"/>
    <property type="project" value="TreeGrafter"/>
</dbReference>